<keyword evidence="2 7" id="KW-0812">Transmembrane</keyword>
<dbReference type="GO" id="GO:0016020">
    <property type="term" value="C:membrane"/>
    <property type="evidence" value="ECO:0007669"/>
    <property type="project" value="UniProtKB-SubCell"/>
</dbReference>
<feature type="compositionally biased region" description="Pro residues" evidence="6">
    <location>
        <begin position="207"/>
        <end position="223"/>
    </location>
</feature>
<evidence type="ECO:0000256" key="7">
    <source>
        <dbReference type="SAM" id="Phobius"/>
    </source>
</evidence>
<dbReference type="OrthoDB" id="29460at2759"/>
<evidence type="ECO:0008006" key="11">
    <source>
        <dbReference type="Google" id="ProtNLM"/>
    </source>
</evidence>
<comment type="caution">
    <text evidence="9">The sequence shown here is derived from an EMBL/GenBank/DDBJ whole genome shotgun (WGS) entry which is preliminary data.</text>
</comment>
<feature type="chain" id="PRO_5034098039" description="Autophagy-related protein 27" evidence="8">
    <location>
        <begin position="24"/>
        <end position="340"/>
    </location>
</feature>
<keyword evidence="10" id="KW-1185">Reference proteome</keyword>
<evidence type="ECO:0000313" key="10">
    <source>
        <dbReference type="Proteomes" id="UP000565441"/>
    </source>
</evidence>
<evidence type="ECO:0000256" key="6">
    <source>
        <dbReference type="SAM" id="MobiDB-lite"/>
    </source>
</evidence>
<gene>
    <name evidence="9" type="ORF">D9615_004829</name>
</gene>
<dbReference type="Gene3D" id="2.70.130.10">
    <property type="entry name" value="Mannose-6-phosphate receptor binding domain"/>
    <property type="match status" value="1"/>
</dbReference>
<evidence type="ECO:0000256" key="4">
    <source>
        <dbReference type="ARBA" id="ARBA00022989"/>
    </source>
</evidence>
<evidence type="ECO:0000256" key="8">
    <source>
        <dbReference type="SAM" id="SignalP"/>
    </source>
</evidence>
<dbReference type="AlphaFoldDB" id="A0A8H5HHI9"/>
<dbReference type="InterPro" id="IPR018939">
    <property type="entry name" value="Autophagy-rel_prot_27"/>
</dbReference>
<evidence type="ECO:0000256" key="5">
    <source>
        <dbReference type="ARBA" id="ARBA00023136"/>
    </source>
</evidence>
<keyword evidence="4 7" id="KW-1133">Transmembrane helix</keyword>
<dbReference type="Proteomes" id="UP000565441">
    <property type="component" value="Unassembled WGS sequence"/>
</dbReference>
<accession>A0A8H5HHI9</accession>
<sequence length="340" mass="37810">MLTTLSIWLAWASWLSRVHFVAAVDSGGSDNGLPKCTFAIKQLEFDLCPLFQAHSAAFDITIDEETPPTHTKHVYAVSFGGPLKRDGTLPAELQCPEGTRICLTVVNTRPNHPSEPPRILQVIPVVGADLSPKAVLGKKVNAEDHHAPLQVTLHGGSYIHQSQKATFLFHCDHDAEEPMKPSFTWKFNGTHAFSWKTKHACHKPLATPQPDPEPDQGPPQGPPKDPESDPSNDIDESPSRSISIFTFLWIAIVTLFVARLIYFLYPRRNKYRRLPSALSIAVTEPVRSLFSTGKNHNDNDISRMYHAAYFELDDDEGEEVPLTPSPSGTFTRGARYYGSF</sequence>
<organism evidence="9 10">
    <name type="scientific">Tricholomella constricta</name>
    <dbReference type="NCBI Taxonomy" id="117010"/>
    <lineage>
        <taxon>Eukaryota</taxon>
        <taxon>Fungi</taxon>
        <taxon>Dikarya</taxon>
        <taxon>Basidiomycota</taxon>
        <taxon>Agaricomycotina</taxon>
        <taxon>Agaricomycetes</taxon>
        <taxon>Agaricomycetidae</taxon>
        <taxon>Agaricales</taxon>
        <taxon>Tricholomatineae</taxon>
        <taxon>Lyophyllaceae</taxon>
        <taxon>Tricholomella</taxon>
    </lineage>
</organism>
<evidence type="ECO:0000256" key="1">
    <source>
        <dbReference type="ARBA" id="ARBA00004167"/>
    </source>
</evidence>
<keyword evidence="5 7" id="KW-0472">Membrane</keyword>
<evidence type="ECO:0000256" key="3">
    <source>
        <dbReference type="ARBA" id="ARBA00022729"/>
    </source>
</evidence>
<dbReference type="SUPFAM" id="SSF50911">
    <property type="entry name" value="Mannose 6-phosphate receptor domain"/>
    <property type="match status" value="1"/>
</dbReference>
<reference evidence="9 10" key="1">
    <citation type="journal article" date="2020" name="ISME J.">
        <title>Uncovering the hidden diversity of litter-decomposition mechanisms in mushroom-forming fungi.</title>
        <authorList>
            <person name="Floudas D."/>
            <person name="Bentzer J."/>
            <person name="Ahren D."/>
            <person name="Johansson T."/>
            <person name="Persson P."/>
            <person name="Tunlid A."/>
        </authorList>
    </citation>
    <scope>NUCLEOTIDE SEQUENCE [LARGE SCALE GENOMIC DNA]</scope>
    <source>
        <strain evidence="9 10">CBS 661.87</strain>
    </source>
</reference>
<name>A0A8H5HHI9_9AGAR</name>
<dbReference type="Pfam" id="PF09451">
    <property type="entry name" value="ATG27"/>
    <property type="match status" value="1"/>
</dbReference>
<evidence type="ECO:0000313" key="9">
    <source>
        <dbReference type="EMBL" id="KAF5383261.1"/>
    </source>
</evidence>
<evidence type="ECO:0000256" key="2">
    <source>
        <dbReference type="ARBA" id="ARBA00022692"/>
    </source>
</evidence>
<dbReference type="EMBL" id="JAACJP010000007">
    <property type="protein sequence ID" value="KAF5383261.1"/>
    <property type="molecule type" value="Genomic_DNA"/>
</dbReference>
<feature type="signal peptide" evidence="8">
    <location>
        <begin position="1"/>
        <end position="23"/>
    </location>
</feature>
<keyword evidence="3 8" id="KW-0732">Signal</keyword>
<feature type="transmembrane region" description="Helical" evidence="7">
    <location>
        <begin position="242"/>
        <end position="265"/>
    </location>
</feature>
<feature type="region of interest" description="Disordered" evidence="6">
    <location>
        <begin position="201"/>
        <end position="237"/>
    </location>
</feature>
<dbReference type="InterPro" id="IPR009011">
    <property type="entry name" value="Man6P_isomerase_rcpt-bd_dom_sf"/>
</dbReference>
<protein>
    <recommendedName>
        <fullName evidence="11">Autophagy-related protein 27</fullName>
    </recommendedName>
</protein>
<comment type="subcellular location">
    <subcellularLocation>
        <location evidence="1">Membrane</location>
        <topology evidence="1">Single-pass membrane protein</topology>
    </subcellularLocation>
</comment>
<proteinExistence type="predicted"/>